<protein>
    <submittedName>
        <fullName evidence="1">Uncharacterized protein</fullName>
    </submittedName>
</protein>
<gene>
    <name evidence="1" type="ORF">G4H13_32660</name>
</gene>
<evidence type="ECO:0000313" key="2">
    <source>
        <dbReference type="Proteomes" id="UP000476310"/>
    </source>
</evidence>
<proteinExistence type="predicted"/>
<keyword evidence="2" id="KW-1185">Reference proteome</keyword>
<dbReference type="EMBL" id="JAAIKT010000051">
    <property type="protein sequence ID" value="NEW74990.1"/>
    <property type="molecule type" value="Genomic_DNA"/>
</dbReference>
<dbReference type="Proteomes" id="UP000476310">
    <property type="component" value="Unassembled WGS sequence"/>
</dbReference>
<sequence>MARAPRIVVQPPSPTGGRRVRVDGVILGVAYGVTDFLEFLRRAGLEDVEFLDLETSPLIEWRGGGPTVW</sequence>
<accession>A0A6G4AP18</accession>
<organism evidence="1 2">
    <name type="scientific">Streptomyces rhizosphaericus</name>
    <dbReference type="NCBI Taxonomy" id="114699"/>
    <lineage>
        <taxon>Bacteria</taxon>
        <taxon>Bacillati</taxon>
        <taxon>Actinomycetota</taxon>
        <taxon>Actinomycetes</taxon>
        <taxon>Kitasatosporales</taxon>
        <taxon>Streptomycetaceae</taxon>
        <taxon>Streptomyces</taxon>
        <taxon>Streptomyces violaceusniger group</taxon>
    </lineage>
</organism>
<dbReference type="AlphaFoldDB" id="A0A6G4AP18"/>
<evidence type="ECO:0000313" key="1">
    <source>
        <dbReference type="EMBL" id="NEW74990.1"/>
    </source>
</evidence>
<comment type="caution">
    <text evidence="1">The sequence shown here is derived from an EMBL/GenBank/DDBJ whole genome shotgun (WGS) entry which is preliminary data.</text>
</comment>
<reference evidence="1" key="1">
    <citation type="submission" date="2020-02" db="EMBL/GenBank/DDBJ databases">
        <title>A new Streptomyces sp. for controlling soil-borne diseases.</title>
        <authorList>
            <person name="Li X."/>
            <person name="Tian Y."/>
            <person name="Gao K."/>
        </authorList>
    </citation>
    <scope>NUCLEOTIDE SEQUENCE [LARGE SCALE GENOMIC DNA]</scope>
    <source>
        <strain evidence="1">0250</strain>
    </source>
</reference>
<dbReference type="RefSeq" id="WP_164433010.1">
    <property type="nucleotide sequence ID" value="NZ_JAAIKT010000051.1"/>
</dbReference>
<name>A0A6G4AP18_9ACTN</name>